<dbReference type="PANTHER" id="PTHR20854">
    <property type="entry name" value="INOSITOL MONOPHOSPHATASE"/>
    <property type="match status" value="1"/>
</dbReference>
<dbReference type="CDD" id="cd01637">
    <property type="entry name" value="IMPase_like"/>
    <property type="match status" value="1"/>
</dbReference>
<evidence type="ECO:0000256" key="2">
    <source>
        <dbReference type="ARBA" id="ARBA00013106"/>
    </source>
</evidence>
<dbReference type="EC" id="3.1.3.25" evidence="2"/>
<protein>
    <recommendedName>
        <fullName evidence="2">inositol-phosphate phosphatase</fullName>
        <ecNumber evidence="2">3.1.3.25</ecNumber>
    </recommendedName>
</protein>
<proteinExistence type="predicted"/>
<dbReference type="GO" id="GO:0007165">
    <property type="term" value="P:signal transduction"/>
    <property type="evidence" value="ECO:0007669"/>
    <property type="project" value="TreeGrafter"/>
</dbReference>
<keyword evidence="4 5" id="KW-0460">Magnesium</keyword>
<evidence type="ECO:0000313" key="7">
    <source>
        <dbReference type="Proteomes" id="UP000580861"/>
    </source>
</evidence>
<evidence type="ECO:0000256" key="3">
    <source>
        <dbReference type="ARBA" id="ARBA00022723"/>
    </source>
</evidence>
<feature type="binding site" evidence="5">
    <location>
        <position position="87"/>
    </location>
    <ligand>
        <name>Mg(2+)</name>
        <dbReference type="ChEBI" id="CHEBI:18420"/>
        <label>1</label>
        <note>catalytic</note>
    </ligand>
</feature>
<dbReference type="Gene3D" id="3.30.540.10">
    <property type="entry name" value="Fructose-1,6-Bisphosphatase, subunit A, domain 1"/>
    <property type="match status" value="1"/>
</dbReference>
<dbReference type="Gene3D" id="3.40.190.80">
    <property type="match status" value="1"/>
</dbReference>
<organism evidence="6 7">
    <name type="scientific">Amycolatopsis umgeniensis</name>
    <dbReference type="NCBI Taxonomy" id="336628"/>
    <lineage>
        <taxon>Bacteria</taxon>
        <taxon>Bacillati</taxon>
        <taxon>Actinomycetota</taxon>
        <taxon>Actinomycetes</taxon>
        <taxon>Pseudonocardiales</taxon>
        <taxon>Pseudonocardiaceae</taxon>
        <taxon>Amycolatopsis</taxon>
    </lineage>
</organism>
<accession>A0A841BC06</accession>
<name>A0A841BC06_9PSEU</name>
<comment type="cofactor">
    <cofactor evidence="5">
        <name>Mg(2+)</name>
        <dbReference type="ChEBI" id="CHEBI:18420"/>
    </cofactor>
</comment>
<comment type="catalytic activity">
    <reaction evidence="1">
        <text>a myo-inositol phosphate + H2O = myo-inositol + phosphate</text>
        <dbReference type="Rhea" id="RHEA:24056"/>
        <dbReference type="ChEBI" id="CHEBI:15377"/>
        <dbReference type="ChEBI" id="CHEBI:17268"/>
        <dbReference type="ChEBI" id="CHEBI:43474"/>
        <dbReference type="ChEBI" id="CHEBI:84139"/>
        <dbReference type="EC" id="3.1.3.25"/>
    </reaction>
</comment>
<feature type="binding site" evidence="5">
    <location>
        <position position="85"/>
    </location>
    <ligand>
        <name>Mg(2+)</name>
        <dbReference type="ChEBI" id="CHEBI:18420"/>
        <label>1</label>
        <note>catalytic</note>
    </ligand>
</feature>
<dbReference type="PRINTS" id="PR00377">
    <property type="entry name" value="IMPHPHTASES"/>
</dbReference>
<sequence>MALRLDLTSALSRAHTAMDLAVEHVLGHRPRQIRYKGDRDPVSDVDETVERLVHQFLATDDDADTGFLGEETGPIGNRDTYWVLDPIDGTINHQHGNPLCAIALGLVHNGQPALGVIALPLLGHRYSAAESGGAFRDDEPITPSSTDRLDKALIGFGDYGSGTDAGLRDVLCASLDRSFTARAQGLRRYGSTALDLVWVADGTLDACVLLGNRTWDTAAGAVIAREAGALVLDSDATPHSVHSRCAVAVTPGLSKDVMPLLRLLRGSSFWPSSNKADLDRLASTTHIGAEPLSHDFP</sequence>
<dbReference type="PANTHER" id="PTHR20854:SF4">
    <property type="entry name" value="INOSITOL-1-MONOPHOSPHATASE-RELATED"/>
    <property type="match status" value="1"/>
</dbReference>
<dbReference type="SUPFAM" id="SSF56655">
    <property type="entry name" value="Carbohydrate phosphatase"/>
    <property type="match status" value="1"/>
</dbReference>
<keyword evidence="6" id="KW-0378">Hydrolase</keyword>
<dbReference type="Pfam" id="PF00459">
    <property type="entry name" value="Inositol_P"/>
    <property type="match status" value="1"/>
</dbReference>
<dbReference type="AlphaFoldDB" id="A0A841BC06"/>
<dbReference type="InterPro" id="IPR000760">
    <property type="entry name" value="Inositol_monophosphatase-like"/>
</dbReference>
<reference evidence="6 7" key="1">
    <citation type="submission" date="2020-08" db="EMBL/GenBank/DDBJ databases">
        <title>Sequencing the genomes of 1000 actinobacteria strains.</title>
        <authorList>
            <person name="Klenk H.-P."/>
        </authorList>
    </citation>
    <scope>NUCLEOTIDE SEQUENCE [LARGE SCALE GENOMIC DNA]</scope>
    <source>
        <strain evidence="6 7">DSM 45272</strain>
    </source>
</reference>
<dbReference type="GO" id="GO:0046854">
    <property type="term" value="P:phosphatidylinositol phosphate biosynthetic process"/>
    <property type="evidence" value="ECO:0007669"/>
    <property type="project" value="InterPro"/>
</dbReference>
<keyword evidence="3 5" id="KW-0479">Metal-binding</keyword>
<dbReference type="GO" id="GO:0046872">
    <property type="term" value="F:metal ion binding"/>
    <property type="evidence" value="ECO:0007669"/>
    <property type="project" value="UniProtKB-KW"/>
</dbReference>
<dbReference type="EMBL" id="JACHMX010000001">
    <property type="protein sequence ID" value="MBB5856365.1"/>
    <property type="molecule type" value="Genomic_DNA"/>
</dbReference>
<gene>
    <name evidence="6" type="ORF">HDA45_006452</name>
</gene>
<comment type="caution">
    <text evidence="6">The sequence shown here is derived from an EMBL/GenBank/DDBJ whole genome shotgun (WGS) entry which is preliminary data.</text>
</comment>
<feature type="binding site" evidence="5">
    <location>
        <position position="70"/>
    </location>
    <ligand>
        <name>Mg(2+)</name>
        <dbReference type="ChEBI" id="CHEBI:18420"/>
        <label>1</label>
        <note>catalytic</note>
    </ligand>
</feature>
<dbReference type="PROSITE" id="PS00630">
    <property type="entry name" value="IMP_2"/>
    <property type="match status" value="1"/>
</dbReference>
<dbReference type="GO" id="GO:0006020">
    <property type="term" value="P:inositol metabolic process"/>
    <property type="evidence" value="ECO:0007669"/>
    <property type="project" value="TreeGrafter"/>
</dbReference>
<evidence type="ECO:0000256" key="1">
    <source>
        <dbReference type="ARBA" id="ARBA00001033"/>
    </source>
</evidence>
<dbReference type="Proteomes" id="UP000580861">
    <property type="component" value="Unassembled WGS sequence"/>
</dbReference>
<evidence type="ECO:0000256" key="5">
    <source>
        <dbReference type="PIRSR" id="PIRSR600760-2"/>
    </source>
</evidence>
<keyword evidence="7" id="KW-1185">Reference proteome</keyword>
<feature type="binding site" evidence="5">
    <location>
        <position position="216"/>
    </location>
    <ligand>
        <name>Mg(2+)</name>
        <dbReference type="ChEBI" id="CHEBI:18420"/>
        <label>1</label>
        <note>catalytic</note>
    </ligand>
</feature>
<feature type="binding site" evidence="5">
    <location>
        <position position="88"/>
    </location>
    <ligand>
        <name>Mg(2+)</name>
        <dbReference type="ChEBI" id="CHEBI:18420"/>
        <label>1</label>
        <note>catalytic</note>
    </ligand>
</feature>
<dbReference type="RefSeq" id="WP_184901726.1">
    <property type="nucleotide sequence ID" value="NZ_JACHMX010000001.1"/>
</dbReference>
<dbReference type="GO" id="GO:0008934">
    <property type="term" value="F:inositol monophosphate 1-phosphatase activity"/>
    <property type="evidence" value="ECO:0007669"/>
    <property type="project" value="TreeGrafter"/>
</dbReference>
<evidence type="ECO:0000313" key="6">
    <source>
        <dbReference type="EMBL" id="MBB5856365.1"/>
    </source>
</evidence>
<dbReference type="InterPro" id="IPR020550">
    <property type="entry name" value="Inositol_monophosphatase_CS"/>
</dbReference>
<evidence type="ECO:0000256" key="4">
    <source>
        <dbReference type="ARBA" id="ARBA00022842"/>
    </source>
</evidence>